<reference evidence="2 3" key="1">
    <citation type="submission" date="2018-12" db="EMBL/GenBank/DDBJ databases">
        <authorList>
            <consortium name="Pathogen Informatics"/>
        </authorList>
    </citation>
    <scope>NUCLEOTIDE SEQUENCE [LARGE SCALE GENOMIC DNA]</scope>
    <source>
        <strain evidence="2 3">NCTC129</strain>
    </source>
</reference>
<proteinExistence type="predicted"/>
<name>A0A447MUB4_SALET</name>
<dbReference type="EMBL" id="LR134140">
    <property type="protein sequence ID" value="VDZ94660.1"/>
    <property type="molecule type" value="Genomic_DNA"/>
</dbReference>
<dbReference type="Proteomes" id="UP000282086">
    <property type="component" value="Chromosome"/>
</dbReference>
<dbReference type="InterPro" id="IPR051450">
    <property type="entry name" value="Gfo/Idh/MocA_Oxidoreductases"/>
</dbReference>
<dbReference type="GO" id="GO:0033712">
    <property type="term" value="F:1,5-anhydro-D-fructose reductase (1,5-anhydro-D-mannitol-forming) activity"/>
    <property type="evidence" value="ECO:0007669"/>
    <property type="project" value="UniProtKB-EC"/>
</dbReference>
<sequence>MTKYGVVGTGYFGAELARFMSKVEGAKITAIYDPVNAAPIAKELNCVATATMEALCSHPDVDCVIIASPNYLHKAPVIAAAKAGKHVFCEKPIALNYQDCKDMVDACKEAGVTFMAGHVMNFFHGFATLKRSSKLVKLVKLHKFTLNVMVLKTCRMRSHGRRFAQSQVGICTITFTS</sequence>
<dbReference type="InterPro" id="IPR036291">
    <property type="entry name" value="NAD(P)-bd_dom_sf"/>
</dbReference>
<dbReference type="PANTHER" id="PTHR43377">
    <property type="entry name" value="BILIVERDIN REDUCTASE A"/>
    <property type="match status" value="1"/>
</dbReference>
<dbReference type="Gene3D" id="3.40.50.720">
    <property type="entry name" value="NAD(P)-binding Rossmann-like Domain"/>
    <property type="match status" value="1"/>
</dbReference>
<dbReference type="InterPro" id="IPR000683">
    <property type="entry name" value="Gfo/Idh/MocA-like_OxRdtase_N"/>
</dbReference>
<protein>
    <submittedName>
        <fullName evidence="2">Dehydrogenase-like protein</fullName>
        <ecNumber evidence="2">1.1.1.292</ecNumber>
    </submittedName>
</protein>
<dbReference type="AlphaFoldDB" id="A0A447MUB4"/>
<dbReference type="PANTHER" id="PTHR43377:SF1">
    <property type="entry name" value="BILIVERDIN REDUCTASE A"/>
    <property type="match status" value="1"/>
</dbReference>
<organism evidence="2 3">
    <name type="scientific">Salmonella enterica I</name>
    <dbReference type="NCBI Taxonomy" id="59201"/>
    <lineage>
        <taxon>Bacteria</taxon>
        <taxon>Pseudomonadati</taxon>
        <taxon>Pseudomonadota</taxon>
        <taxon>Gammaproteobacteria</taxon>
        <taxon>Enterobacterales</taxon>
        <taxon>Enterobacteriaceae</taxon>
        <taxon>Salmonella</taxon>
    </lineage>
</organism>
<evidence type="ECO:0000313" key="3">
    <source>
        <dbReference type="Proteomes" id="UP000282086"/>
    </source>
</evidence>
<keyword evidence="2" id="KW-0560">Oxidoreductase</keyword>
<evidence type="ECO:0000259" key="1">
    <source>
        <dbReference type="Pfam" id="PF01408"/>
    </source>
</evidence>
<accession>A0A447MUB4</accession>
<dbReference type="EC" id="1.1.1.292" evidence="2"/>
<dbReference type="SUPFAM" id="SSF51735">
    <property type="entry name" value="NAD(P)-binding Rossmann-fold domains"/>
    <property type="match status" value="1"/>
</dbReference>
<feature type="domain" description="Gfo/Idh/MocA-like oxidoreductase N-terminal" evidence="1">
    <location>
        <begin position="3"/>
        <end position="118"/>
    </location>
</feature>
<gene>
    <name evidence="2" type="primary">yjhC_3</name>
    <name evidence="2" type="ORF">NCTC129_00753</name>
</gene>
<dbReference type="GO" id="GO:0000166">
    <property type="term" value="F:nucleotide binding"/>
    <property type="evidence" value="ECO:0007669"/>
    <property type="project" value="InterPro"/>
</dbReference>
<dbReference type="Pfam" id="PF01408">
    <property type="entry name" value="GFO_IDH_MocA"/>
    <property type="match status" value="1"/>
</dbReference>
<evidence type="ECO:0000313" key="2">
    <source>
        <dbReference type="EMBL" id="VDZ94660.1"/>
    </source>
</evidence>